<dbReference type="RefSeq" id="WP_218159846.1">
    <property type="nucleotide sequence ID" value="NZ_FOFV01000018.1"/>
</dbReference>
<protein>
    <submittedName>
        <fullName evidence="1">Prophage CP4-57 regulatory protein (AlpA)</fullName>
    </submittedName>
</protein>
<sequence>MTKSNEALKKVLYVDDVHAWTGIEKATLRWMRSVGRGPKSFKVGRRIAYLEEDVAAYLREAYEKDNPAA</sequence>
<accession>A0A1H9VIH3</accession>
<evidence type="ECO:0000313" key="2">
    <source>
        <dbReference type="Proteomes" id="UP000199503"/>
    </source>
</evidence>
<organism evidence="1 2">
    <name type="scientific">Lentzea albida</name>
    <dbReference type="NCBI Taxonomy" id="65499"/>
    <lineage>
        <taxon>Bacteria</taxon>
        <taxon>Bacillati</taxon>
        <taxon>Actinomycetota</taxon>
        <taxon>Actinomycetes</taxon>
        <taxon>Pseudonocardiales</taxon>
        <taxon>Pseudonocardiaceae</taxon>
        <taxon>Lentzea</taxon>
    </lineage>
</organism>
<dbReference type="SUPFAM" id="SSF46955">
    <property type="entry name" value="Putative DNA-binding domain"/>
    <property type="match status" value="1"/>
</dbReference>
<evidence type="ECO:0000313" key="1">
    <source>
        <dbReference type="EMBL" id="SES21378.1"/>
    </source>
</evidence>
<name>A0A1H9VIH3_9PSEU</name>
<dbReference type="STRING" id="65499.SAMN04488000_118143"/>
<dbReference type="EMBL" id="FOFV01000018">
    <property type="protein sequence ID" value="SES21378.1"/>
    <property type="molecule type" value="Genomic_DNA"/>
</dbReference>
<dbReference type="InterPro" id="IPR009061">
    <property type="entry name" value="DNA-bd_dom_put_sf"/>
</dbReference>
<dbReference type="Proteomes" id="UP000199503">
    <property type="component" value="Unassembled WGS sequence"/>
</dbReference>
<gene>
    <name evidence="1" type="ORF">SAMN04488000_118143</name>
</gene>
<dbReference type="AlphaFoldDB" id="A0A1H9VIH3"/>
<reference evidence="2" key="1">
    <citation type="submission" date="2016-10" db="EMBL/GenBank/DDBJ databases">
        <authorList>
            <person name="Varghese N."/>
            <person name="Submissions S."/>
        </authorList>
    </citation>
    <scope>NUCLEOTIDE SEQUENCE [LARGE SCALE GENOMIC DNA]</scope>
    <source>
        <strain evidence="2">DSM 44437</strain>
    </source>
</reference>
<proteinExistence type="predicted"/>
<keyword evidence="2" id="KW-1185">Reference proteome</keyword>